<gene>
    <name evidence="2" type="ORF">N0V89_001965</name>
</gene>
<evidence type="ECO:0000256" key="1">
    <source>
        <dbReference type="SAM" id="MobiDB-lite"/>
    </source>
</evidence>
<proteinExistence type="predicted"/>
<dbReference type="OrthoDB" id="10685952at2759"/>
<feature type="compositionally biased region" description="Polar residues" evidence="1">
    <location>
        <begin position="79"/>
        <end position="90"/>
    </location>
</feature>
<feature type="region of interest" description="Disordered" evidence="1">
    <location>
        <begin position="1"/>
        <end position="203"/>
    </location>
</feature>
<dbReference type="RefSeq" id="XP_056074249.1">
    <property type="nucleotide sequence ID" value="XM_056210776.1"/>
</dbReference>
<feature type="compositionally biased region" description="Low complexity" evidence="1">
    <location>
        <begin position="12"/>
        <end position="39"/>
    </location>
</feature>
<evidence type="ECO:0000313" key="2">
    <source>
        <dbReference type="EMBL" id="KAJ4357390.1"/>
    </source>
</evidence>
<feature type="region of interest" description="Disordered" evidence="1">
    <location>
        <begin position="263"/>
        <end position="344"/>
    </location>
</feature>
<name>A0A9W8XTK7_9PLEO</name>
<keyword evidence="3" id="KW-1185">Reference proteome</keyword>
<sequence>MLKTRAPDVRRSLATAASATSSRKLSSAKSTTTTNSAKAIQPTDQSRPGSPIEDKTVHGIASNKEALTTSKGLKRKSTAYENDTPDNTPATKKAKTSPSPEADSTDPAAEILFPTKPNGSPKVASPGGQAPITPPKKIARRKKPAVTILRTDLRMGTSGTTAVGSGTIQTQKPKQSTTVKTPKPVPAVPAPSKPQSTADAKAEKEALKNLKVATAAASASKQASTIVRLRSNEIPGMLRQLVAADKSVAKPRVAAAKVAAWMPKPESRQDNDEIGDLINDAYNRPNVRPSKTAGMSAGAKKLLKMRKETERQAGRYMNPANAYKRQREDEDAHIERVRKAARRE</sequence>
<comment type="caution">
    <text evidence="2">The sequence shown here is derived from an EMBL/GenBank/DDBJ whole genome shotgun (WGS) entry which is preliminary data.</text>
</comment>
<feature type="compositionally biased region" description="Basic and acidic residues" evidence="1">
    <location>
        <begin position="1"/>
        <end position="11"/>
    </location>
</feature>
<feature type="compositionally biased region" description="Pro residues" evidence="1">
    <location>
        <begin position="183"/>
        <end position="192"/>
    </location>
</feature>
<organism evidence="2 3">
    <name type="scientific">Didymosphaeria variabile</name>
    <dbReference type="NCBI Taxonomy" id="1932322"/>
    <lineage>
        <taxon>Eukaryota</taxon>
        <taxon>Fungi</taxon>
        <taxon>Dikarya</taxon>
        <taxon>Ascomycota</taxon>
        <taxon>Pezizomycotina</taxon>
        <taxon>Dothideomycetes</taxon>
        <taxon>Pleosporomycetidae</taxon>
        <taxon>Pleosporales</taxon>
        <taxon>Massarineae</taxon>
        <taxon>Didymosphaeriaceae</taxon>
        <taxon>Didymosphaeria</taxon>
    </lineage>
</organism>
<dbReference type="AlphaFoldDB" id="A0A9W8XTK7"/>
<reference evidence="2" key="1">
    <citation type="submission" date="2022-10" db="EMBL/GenBank/DDBJ databases">
        <title>Tapping the CABI collections for fungal endophytes: first genome assemblies for Collariella, Neodidymelliopsis, Ascochyta clinopodiicola, Didymella pomorum, Didymosphaeria variabile, Neocosmospora piperis and Neocucurbitaria cava.</title>
        <authorList>
            <person name="Hill R."/>
        </authorList>
    </citation>
    <scope>NUCLEOTIDE SEQUENCE</scope>
    <source>
        <strain evidence="2">IMI 356815</strain>
    </source>
</reference>
<feature type="compositionally biased region" description="Low complexity" evidence="1">
    <location>
        <begin position="156"/>
        <end position="182"/>
    </location>
</feature>
<feature type="compositionally biased region" description="Basic and acidic residues" evidence="1">
    <location>
        <begin position="325"/>
        <end position="344"/>
    </location>
</feature>
<dbReference type="EMBL" id="JAPEUX010000002">
    <property type="protein sequence ID" value="KAJ4357390.1"/>
    <property type="molecule type" value="Genomic_DNA"/>
</dbReference>
<evidence type="ECO:0000313" key="3">
    <source>
        <dbReference type="Proteomes" id="UP001140513"/>
    </source>
</evidence>
<accession>A0A9W8XTK7</accession>
<dbReference type="GeneID" id="80905495"/>
<protein>
    <submittedName>
        <fullName evidence="2">Uncharacterized protein</fullName>
    </submittedName>
</protein>
<dbReference type="Proteomes" id="UP001140513">
    <property type="component" value="Unassembled WGS sequence"/>
</dbReference>